<accession>A0ABP3FAZ5</accession>
<protein>
    <submittedName>
        <fullName evidence="2">Uncharacterized protein</fullName>
    </submittedName>
</protein>
<feature type="compositionally biased region" description="Basic and acidic residues" evidence="1">
    <location>
        <begin position="1"/>
        <end position="18"/>
    </location>
</feature>
<dbReference type="Proteomes" id="UP001501787">
    <property type="component" value="Unassembled WGS sequence"/>
</dbReference>
<keyword evidence="3" id="KW-1185">Reference proteome</keyword>
<name>A0ABP3FAZ5_9GAMM</name>
<comment type="caution">
    <text evidence="2">The sequence shown here is derived from an EMBL/GenBank/DDBJ whole genome shotgun (WGS) entry which is preliminary data.</text>
</comment>
<evidence type="ECO:0000313" key="3">
    <source>
        <dbReference type="Proteomes" id="UP001501787"/>
    </source>
</evidence>
<feature type="region of interest" description="Disordered" evidence="1">
    <location>
        <begin position="1"/>
        <end position="36"/>
    </location>
</feature>
<evidence type="ECO:0000313" key="2">
    <source>
        <dbReference type="EMBL" id="GAA0310618.1"/>
    </source>
</evidence>
<gene>
    <name evidence="2" type="ORF">GCM10009129_04880</name>
</gene>
<dbReference type="RefSeq" id="WP_227691422.1">
    <property type="nucleotide sequence ID" value="NZ_BAAAFR010000001.1"/>
</dbReference>
<sequence>MPNKDADHTALPNEKSDNDNTTSAEHVEQHLQALSGNEDMRELRYYSQEQPFSADFLGSVINEARLTELLAESDAFISHLQGEMQEFDEGELGDGLDKD</sequence>
<organism evidence="2 3">
    <name type="scientific">Psychrobacter aestuarii</name>
    <dbReference type="NCBI Taxonomy" id="556327"/>
    <lineage>
        <taxon>Bacteria</taxon>
        <taxon>Pseudomonadati</taxon>
        <taxon>Pseudomonadota</taxon>
        <taxon>Gammaproteobacteria</taxon>
        <taxon>Moraxellales</taxon>
        <taxon>Moraxellaceae</taxon>
        <taxon>Psychrobacter</taxon>
    </lineage>
</organism>
<evidence type="ECO:0000256" key="1">
    <source>
        <dbReference type="SAM" id="MobiDB-lite"/>
    </source>
</evidence>
<reference evidence="3" key="1">
    <citation type="journal article" date="2019" name="Int. J. Syst. Evol. Microbiol.">
        <title>The Global Catalogue of Microorganisms (GCM) 10K type strain sequencing project: providing services to taxonomists for standard genome sequencing and annotation.</title>
        <authorList>
            <consortium name="The Broad Institute Genomics Platform"/>
            <consortium name="The Broad Institute Genome Sequencing Center for Infectious Disease"/>
            <person name="Wu L."/>
            <person name="Ma J."/>
        </authorList>
    </citation>
    <scope>NUCLEOTIDE SEQUENCE [LARGE SCALE GENOMIC DNA]</scope>
    <source>
        <strain evidence="3">JCM 16343</strain>
    </source>
</reference>
<proteinExistence type="predicted"/>
<dbReference type="EMBL" id="BAAAFR010000001">
    <property type="protein sequence ID" value="GAA0310618.1"/>
    <property type="molecule type" value="Genomic_DNA"/>
</dbReference>